<dbReference type="InterPro" id="IPR052902">
    <property type="entry name" value="ABC-2_transporter"/>
</dbReference>
<feature type="domain" description="ABC-2 type transporter transmembrane" evidence="6">
    <location>
        <begin position="30"/>
        <end position="232"/>
    </location>
</feature>
<feature type="transmembrane region" description="Helical" evidence="5">
    <location>
        <begin position="156"/>
        <end position="177"/>
    </location>
</feature>
<feature type="transmembrane region" description="Helical" evidence="5">
    <location>
        <begin position="251"/>
        <end position="272"/>
    </location>
</feature>
<proteinExistence type="predicted"/>
<keyword evidence="8" id="KW-1185">Reference proteome</keyword>
<evidence type="ECO:0000313" key="8">
    <source>
        <dbReference type="Proteomes" id="UP000242637"/>
    </source>
</evidence>
<evidence type="ECO:0000256" key="1">
    <source>
        <dbReference type="ARBA" id="ARBA00004141"/>
    </source>
</evidence>
<evidence type="ECO:0000259" key="6">
    <source>
        <dbReference type="Pfam" id="PF01061"/>
    </source>
</evidence>
<sequence length="282" mass="29896">MTSNTCGASNGPALPSEHFHQSTLASPWRQMLALAGSEWRLLLRNKVALINTTAAPGLLVFMFASLPAARELGPACMAPVVLLGMVLTFVVYYTLVTSLVARRESYVLQRLRTGEASDVTILAGLALPFALIAAAQTLLGVLGVGVFLGVGMPANVGLIAVAIGLGTLVWAMLGIASTGMTRSVEHAQITTMPLIFVAILFSGMSFPLAFLPEALQMLASLTPMHPVLELMRLGVAGVDAHGAQLDLVGTFAAAVKPLLILLGWVVLSGWAVRRYLQWQPRR</sequence>
<feature type="transmembrane region" description="Helical" evidence="5">
    <location>
        <begin position="47"/>
        <end position="68"/>
    </location>
</feature>
<dbReference type="GO" id="GO:0016020">
    <property type="term" value="C:membrane"/>
    <property type="evidence" value="ECO:0007669"/>
    <property type="project" value="UniProtKB-SubCell"/>
</dbReference>
<dbReference type="AlphaFoldDB" id="A0A239V5V5"/>
<dbReference type="GeneID" id="63458484"/>
<organism evidence="7 8">
    <name type="scientific">Dermatophilus congolensis</name>
    <dbReference type="NCBI Taxonomy" id="1863"/>
    <lineage>
        <taxon>Bacteria</taxon>
        <taxon>Bacillati</taxon>
        <taxon>Actinomycetota</taxon>
        <taxon>Actinomycetes</taxon>
        <taxon>Micrococcales</taxon>
        <taxon>Dermatophilaceae</taxon>
        <taxon>Dermatophilus</taxon>
    </lineage>
</organism>
<feature type="transmembrane region" description="Helical" evidence="5">
    <location>
        <begin position="122"/>
        <end position="150"/>
    </location>
</feature>
<keyword evidence="2 5" id="KW-0812">Transmembrane</keyword>
<reference evidence="7 8" key="1">
    <citation type="submission" date="2017-06" db="EMBL/GenBank/DDBJ databases">
        <authorList>
            <consortium name="Pathogen Informatics"/>
        </authorList>
    </citation>
    <scope>NUCLEOTIDE SEQUENCE [LARGE SCALE GENOMIC DNA]</scope>
    <source>
        <strain evidence="7 8">NCTC13039</strain>
    </source>
</reference>
<dbReference type="OrthoDB" id="3214063at2"/>
<dbReference type="Pfam" id="PF01061">
    <property type="entry name" value="ABC2_membrane"/>
    <property type="match status" value="1"/>
</dbReference>
<feature type="transmembrane region" description="Helical" evidence="5">
    <location>
        <begin position="189"/>
        <end position="211"/>
    </location>
</feature>
<evidence type="ECO:0000256" key="3">
    <source>
        <dbReference type="ARBA" id="ARBA00022989"/>
    </source>
</evidence>
<dbReference type="STRING" id="1121387.GCA_000429885_01536"/>
<accession>A0A239V5V5</accession>
<feature type="transmembrane region" description="Helical" evidence="5">
    <location>
        <begin position="80"/>
        <end position="101"/>
    </location>
</feature>
<dbReference type="PANTHER" id="PTHR43027:SF2">
    <property type="entry name" value="TRANSPORT PERMEASE PROTEIN"/>
    <property type="match status" value="1"/>
</dbReference>
<evidence type="ECO:0000313" key="7">
    <source>
        <dbReference type="EMBL" id="SNV17309.1"/>
    </source>
</evidence>
<keyword evidence="4 5" id="KW-0472">Membrane</keyword>
<dbReference type="GO" id="GO:0140359">
    <property type="term" value="F:ABC-type transporter activity"/>
    <property type="evidence" value="ECO:0007669"/>
    <property type="project" value="InterPro"/>
</dbReference>
<dbReference type="InterPro" id="IPR013525">
    <property type="entry name" value="ABC2_TM"/>
</dbReference>
<dbReference type="EMBL" id="LT906453">
    <property type="protein sequence ID" value="SNV17309.1"/>
    <property type="molecule type" value="Genomic_DNA"/>
</dbReference>
<gene>
    <name evidence="7" type="ORF">SAMEA4475696_00178</name>
</gene>
<name>A0A239V5V5_9MICO</name>
<dbReference type="PANTHER" id="PTHR43027">
    <property type="entry name" value="DOXORUBICIN RESISTANCE ABC TRANSPORTER PERMEASE PROTEIN DRRC-RELATED"/>
    <property type="match status" value="1"/>
</dbReference>
<evidence type="ECO:0000256" key="5">
    <source>
        <dbReference type="SAM" id="Phobius"/>
    </source>
</evidence>
<dbReference type="Proteomes" id="UP000242637">
    <property type="component" value="Chromosome 1"/>
</dbReference>
<comment type="subcellular location">
    <subcellularLocation>
        <location evidence="1">Membrane</location>
        <topology evidence="1">Multi-pass membrane protein</topology>
    </subcellularLocation>
</comment>
<evidence type="ECO:0000256" key="4">
    <source>
        <dbReference type="ARBA" id="ARBA00023136"/>
    </source>
</evidence>
<keyword evidence="3 5" id="KW-1133">Transmembrane helix</keyword>
<protein>
    <submittedName>
        <fullName evidence="7">ABC-2 type transporter</fullName>
    </submittedName>
</protein>
<dbReference type="RefSeq" id="WP_051277588.1">
    <property type="nucleotide sequence ID" value="NZ_JAAFNI010000001.1"/>
</dbReference>
<dbReference type="KEGG" id="dco:SAMEA4475696_0178"/>
<evidence type="ECO:0000256" key="2">
    <source>
        <dbReference type="ARBA" id="ARBA00022692"/>
    </source>
</evidence>